<dbReference type="RefSeq" id="WP_141654183.1">
    <property type="nucleotide sequence ID" value="NZ_CZQA01000001.1"/>
</dbReference>
<name>A0A0S4LAJ4_9BACT</name>
<dbReference type="Proteomes" id="UP000199032">
    <property type="component" value="Unassembled WGS sequence"/>
</dbReference>
<dbReference type="STRING" id="1742972.COMA1_10435"/>
<keyword evidence="1" id="KW-0732">Signal</keyword>
<evidence type="ECO:0000256" key="1">
    <source>
        <dbReference type="SAM" id="SignalP"/>
    </source>
</evidence>
<feature type="signal peptide" evidence="1">
    <location>
        <begin position="1"/>
        <end position="20"/>
    </location>
</feature>
<dbReference type="OrthoDB" id="9826323at2"/>
<protein>
    <recommendedName>
        <fullName evidence="4">Lipoprotein</fullName>
    </recommendedName>
</protein>
<sequence>MKLRQFIVLCGLLIASPSHAESPMAAQVCSLLTSPKLSAVQSRMGTGEGCAWQWPNAQVLSIYVHRELQSETTAETKEMIELYMQNPAFKRTTFPVCTGGDMVVGDFRNGKGPGGTGYTQCSGFVLTFSFQGADAQGHLPGIAKKLAGTTLVH</sequence>
<organism evidence="2 3">
    <name type="scientific">Candidatus Nitrospira nitrosa</name>
    <dbReference type="NCBI Taxonomy" id="1742972"/>
    <lineage>
        <taxon>Bacteria</taxon>
        <taxon>Pseudomonadati</taxon>
        <taxon>Nitrospirota</taxon>
        <taxon>Nitrospiria</taxon>
        <taxon>Nitrospirales</taxon>
        <taxon>Nitrospiraceae</taxon>
        <taxon>Nitrospira</taxon>
    </lineage>
</organism>
<evidence type="ECO:0008006" key="4">
    <source>
        <dbReference type="Google" id="ProtNLM"/>
    </source>
</evidence>
<dbReference type="AlphaFoldDB" id="A0A0S4LAJ4"/>
<evidence type="ECO:0000313" key="2">
    <source>
        <dbReference type="EMBL" id="CUS32130.1"/>
    </source>
</evidence>
<reference evidence="2 3" key="1">
    <citation type="submission" date="2015-10" db="EMBL/GenBank/DDBJ databases">
        <authorList>
            <person name="Gilbert D.G."/>
        </authorList>
    </citation>
    <scope>NUCLEOTIDE SEQUENCE [LARGE SCALE GENOMIC DNA]</scope>
    <source>
        <strain evidence="2">COMA1</strain>
    </source>
</reference>
<evidence type="ECO:0000313" key="3">
    <source>
        <dbReference type="Proteomes" id="UP000199032"/>
    </source>
</evidence>
<keyword evidence="3" id="KW-1185">Reference proteome</keyword>
<gene>
    <name evidence="2" type="ORF">COMA1_10435</name>
</gene>
<proteinExistence type="predicted"/>
<dbReference type="EMBL" id="CZQA01000001">
    <property type="protein sequence ID" value="CUS32130.1"/>
    <property type="molecule type" value="Genomic_DNA"/>
</dbReference>
<accession>A0A0S4LAJ4</accession>
<feature type="chain" id="PRO_5006623859" description="Lipoprotein" evidence="1">
    <location>
        <begin position="21"/>
        <end position="153"/>
    </location>
</feature>